<evidence type="ECO:0000313" key="3">
    <source>
        <dbReference type="EMBL" id="KAG7177815.1"/>
    </source>
</evidence>
<protein>
    <submittedName>
        <fullName evidence="3">Uncharacterized protein</fullName>
    </submittedName>
</protein>
<dbReference type="EMBL" id="JAHLQT010001720">
    <property type="protein sequence ID" value="KAG7177815.1"/>
    <property type="molecule type" value="Genomic_DNA"/>
</dbReference>
<dbReference type="Proteomes" id="UP000747542">
    <property type="component" value="Unassembled WGS sequence"/>
</dbReference>
<reference evidence="3" key="1">
    <citation type="journal article" date="2021" name="Sci. Adv.">
        <title>The American lobster genome reveals insights on longevity, neural, and immune adaptations.</title>
        <authorList>
            <person name="Polinski J.M."/>
            <person name="Zimin A.V."/>
            <person name="Clark K.F."/>
            <person name="Kohn A.B."/>
            <person name="Sadowski N."/>
            <person name="Timp W."/>
            <person name="Ptitsyn A."/>
            <person name="Khanna P."/>
            <person name="Romanova D.Y."/>
            <person name="Williams P."/>
            <person name="Greenwood S.J."/>
            <person name="Moroz L.L."/>
            <person name="Walt D.R."/>
            <person name="Bodnar A.G."/>
        </authorList>
    </citation>
    <scope>NUCLEOTIDE SEQUENCE</scope>
    <source>
        <strain evidence="3">GMGI-L3</strain>
    </source>
</reference>
<organism evidence="3 4">
    <name type="scientific">Homarus americanus</name>
    <name type="common">American lobster</name>
    <dbReference type="NCBI Taxonomy" id="6706"/>
    <lineage>
        <taxon>Eukaryota</taxon>
        <taxon>Metazoa</taxon>
        <taxon>Ecdysozoa</taxon>
        <taxon>Arthropoda</taxon>
        <taxon>Crustacea</taxon>
        <taxon>Multicrustacea</taxon>
        <taxon>Malacostraca</taxon>
        <taxon>Eumalacostraca</taxon>
        <taxon>Eucarida</taxon>
        <taxon>Decapoda</taxon>
        <taxon>Pleocyemata</taxon>
        <taxon>Astacidea</taxon>
        <taxon>Nephropoidea</taxon>
        <taxon>Nephropidae</taxon>
        <taxon>Homarus</taxon>
    </lineage>
</organism>
<feature type="chain" id="PRO_5035184506" evidence="2">
    <location>
        <begin position="24"/>
        <end position="170"/>
    </location>
</feature>
<comment type="caution">
    <text evidence="3">The sequence shown here is derived from an EMBL/GenBank/DDBJ whole genome shotgun (WGS) entry which is preliminary data.</text>
</comment>
<evidence type="ECO:0000256" key="2">
    <source>
        <dbReference type="SAM" id="SignalP"/>
    </source>
</evidence>
<dbReference type="AlphaFoldDB" id="A0A8J5NCI0"/>
<accession>A0A8J5NCI0</accession>
<evidence type="ECO:0000256" key="1">
    <source>
        <dbReference type="SAM" id="MobiDB-lite"/>
    </source>
</evidence>
<feature type="signal peptide" evidence="2">
    <location>
        <begin position="1"/>
        <end position="23"/>
    </location>
</feature>
<sequence>MARVHQLTSVLAVVVMLFVVVEAGNRGYNGYYVQGGRTQLCPTTVKQITTTETVTETTTATKTVTATVKETVKETVTATVTVVRNGAGYGGVTVVGDSSMDTRVKSPPPLIPSFSRHFHTHPHHLHLRQPRTPLDSVSSSTGDTSQGLVLSDELFCPRGSSVQGVVLSKG</sequence>
<keyword evidence="4" id="KW-1185">Reference proteome</keyword>
<feature type="region of interest" description="Disordered" evidence="1">
    <location>
        <begin position="122"/>
        <end position="145"/>
    </location>
</feature>
<keyword evidence="2" id="KW-0732">Signal</keyword>
<gene>
    <name evidence="3" type="ORF">Hamer_G023793</name>
</gene>
<proteinExistence type="predicted"/>
<evidence type="ECO:0000313" key="4">
    <source>
        <dbReference type="Proteomes" id="UP000747542"/>
    </source>
</evidence>
<name>A0A8J5NCI0_HOMAM</name>
<feature type="compositionally biased region" description="Polar residues" evidence="1">
    <location>
        <begin position="135"/>
        <end position="145"/>
    </location>
</feature>